<reference evidence="1" key="1">
    <citation type="journal article" date="2014" name="Front. Microbiol.">
        <title>High frequency of phylogenetically diverse reductive dehalogenase-homologous genes in deep subseafloor sedimentary metagenomes.</title>
        <authorList>
            <person name="Kawai M."/>
            <person name="Futagami T."/>
            <person name="Toyoda A."/>
            <person name="Takaki Y."/>
            <person name="Nishi S."/>
            <person name="Hori S."/>
            <person name="Arai W."/>
            <person name="Tsubouchi T."/>
            <person name="Morono Y."/>
            <person name="Uchiyama I."/>
            <person name="Ito T."/>
            <person name="Fujiyama A."/>
            <person name="Inagaki F."/>
            <person name="Takami H."/>
        </authorList>
    </citation>
    <scope>NUCLEOTIDE SEQUENCE</scope>
    <source>
        <strain evidence="1">Expedition CK06-06</strain>
    </source>
</reference>
<gene>
    <name evidence="1" type="ORF">S01H1_31799</name>
</gene>
<dbReference type="AlphaFoldDB" id="X0TYH3"/>
<sequence>MIKMTKKQIAFWTLIVGILALFLMLCSTLKAPEKLINQEKVLLTLRYAYLYKSRDGKPFKNASEQPRERSRPVLENDIVPIDISNEKRLYFGVWNGNEETLLNTQ</sequence>
<feature type="non-terminal residue" evidence="1">
    <location>
        <position position="105"/>
    </location>
</feature>
<protein>
    <submittedName>
        <fullName evidence="1">Uncharacterized protein</fullName>
    </submittedName>
</protein>
<evidence type="ECO:0000313" key="1">
    <source>
        <dbReference type="EMBL" id="GAF93187.1"/>
    </source>
</evidence>
<organism evidence="1">
    <name type="scientific">marine sediment metagenome</name>
    <dbReference type="NCBI Taxonomy" id="412755"/>
    <lineage>
        <taxon>unclassified sequences</taxon>
        <taxon>metagenomes</taxon>
        <taxon>ecological metagenomes</taxon>
    </lineage>
</organism>
<comment type="caution">
    <text evidence="1">The sequence shown here is derived from an EMBL/GenBank/DDBJ whole genome shotgun (WGS) entry which is preliminary data.</text>
</comment>
<proteinExistence type="predicted"/>
<accession>X0TYH3</accession>
<name>X0TYH3_9ZZZZ</name>
<dbReference type="EMBL" id="BARS01019645">
    <property type="protein sequence ID" value="GAF93187.1"/>
    <property type="molecule type" value="Genomic_DNA"/>
</dbReference>